<dbReference type="OrthoDB" id="4511384at2"/>
<dbReference type="InterPro" id="IPR036396">
    <property type="entry name" value="Cyt_P450_sf"/>
</dbReference>
<keyword evidence="2 7" id="KW-0349">Heme</keyword>
<protein>
    <recommendedName>
        <fullName evidence="10">Cytochrome P450</fullName>
    </recommendedName>
</protein>
<keyword evidence="3 7" id="KW-0479">Metal-binding</keyword>
<sequence length="419" mass="46742">MVEAVRVNLQREFETPEARANPIPVYAKLRKLGPVLRSTALYGEGFVLPRYEEVVSVLKDPRFANDRRNVPGGTSMDRWWMPAILRLLVSSMVLKDPPDHRRLRNLVQKAFTPIMVENLNGRVAQITEELLDAAVRKPVVDLMEEFALPLPLTVISEMLGVPEPDRINFRKLIAKVLDPAAVSPIAFIRNYPHMLRLNRFLRRLVNLRREQPGDDLVTALVQAEEGGDRLDEDELISMIFLLLFAGHETTVNLIGNGVLALIRHPDQLQKLREQPDLIDSAIEEMLRFTNPVGQVAPRFAREDVEIAGVRIPKGSAITLLIASANLDETAFPNADKLDITRGPNRHVSFGYGIHYCLGAPLARLEARVAIPALLQRFPRLDLAVPAEKLRWRPNMGLRGLEALPLSVSPAGATAGRSAA</sequence>
<evidence type="ECO:0008006" key="10">
    <source>
        <dbReference type="Google" id="ProtNLM"/>
    </source>
</evidence>
<evidence type="ECO:0000256" key="2">
    <source>
        <dbReference type="ARBA" id="ARBA00022617"/>
    </source>
</evidence>
<dbReference type="GO" id="GO:0020037">
    <property type="term" value="F:heme binding"/>
    <property type="evidence" value="ECO:0007669"/>
    <property type="project" value="InterPro"/>
</dbReference>
<dbReference type="Gene3D" id="1.10.630.10">
    <property type="entry name" value="Cytochrome P450"/>
    <property type="match status" value="1"/>
</dbReference>
<dbReference type="PRINTS" id="PR00385">
    <property type="entry name" value="P450"/>
</dbReference>
<organism evidence="8 9">
    <name type="scientific">Cystobacter ferrugineus</name>
    <dbReference type="NCBI Taxonomy" id="83449"/>
    <lineage>
        <taxon>Bacteria</taxon>
        <taxon>Pseudomonadati</taxon>
        <taxon>Myxococcota</taxon>
        <taxon>Myxococcia</taxon>
        <taxon>Myxococcales</taxon>
        <taxon>Cystobacterineae</taxon>
        <taxon>Archangiaceae</taxon>
        <taxon>Cystobacter</taxon>
    </lineage>
</organism>
<dbReference type="InterPro" id="IPR017972">
    <property type="entry name" value="Cyt_P450_CS"/>
</dbReference>
<reference evidence="8 9" key="2">
    <citation type="submission" date="2016-12" db="EMBL/GenBank/DDBJ databases">
        <title>Draft Genome Sequence of Cystobacter ferrugineus Strain Cbfe23.</title>
        <authorList>
            <person name="Akbar S."/>
            <person name="Dowd S.E."/>
            <person name="Stevens D.C."/>
        </authorList>
    </citation>
    <scope>NUCLEOTIDE SEQUENCE [LARGE SCALE GENOMIC DNA]</scope>
    <source>
        <strain evidence="8 9">Cbfe23</strain>
    </source>
</reference>
<keyword evidence="9" id="KW-1185">Reference proteome</keyword>
<dbReference type="PANTHER" id="PTHR46696:SF1">
    <property type="entry name" value="CYTOCHROME P450 YJIB-RELATED"/>
    <property type="match status" value="1"/>
</dbReference>
<keyword evidence="4 7" id="KW-0560">Oxidoreductase</keyword>
<dbReference type="InterPro" id="IPR002397">
    <property type="entry name" value="Cyt_P450_B"/>
</dbReference>
<evidence type="ECO:0000256" key="7">
    <source>
        <dbReference type="RuleBase" id="RU000461"/>
    </source>
</evidence>
<evidence type="ECO:0000313" key="9">
    <source>
        <dbReference type="Proteomes" id="UP000182229"/>
    </source>
</evidence>
<dbReference type="PROSITE" id="PS00086">
    <property type="entry name" value="CYTOCHROME_P450"/>
    <property type="match status" value="1"/>
</dbReference>
<dbReference type="STRING" id="83449.BON30_37675"/>
<dbReference type="PANTHER" id="PTHR46696">
    <property type="entry name" value="P450, PUTATIVE (EUROFUNG)-RELATED"/>
    <property type="match status" value="1"/>
</dbReference>
<comment type="similarity">
    <text evidence="1 7">Belongs to the cytochrome P450 family.</text>
</comment>
<evidence type="ECO:0000256" key="5">
    <source>
        <dbReference type="ARBA" id="ARBA00023004"/>
    </source>
</evidence>
<comment type="caution">
    <text evidence="8">The sequence shown here is derived from an EMBL/GenBank/DDBJ whole genome shotgun (WGS) entry which is preliminary data.</text>
</comment>
<dbReference type="AlphaFoldDB" id="A0A1L9B0T7"/>
<dbReference type="GO" id="GO:0005506">
    <property type="term" value="F:iron ion binding"/>
    <property type="evidence" value="ECO:0007669"/>
    <property type="project" value="InterPro"/>
</dbReference>
<name>A0A1L9B0T7_9BACT</name>
<keyword evidence="6 7" id="KW-0503">Monooxygenase</keyword>
<dbReference type="Pfam" id="PF00067">
    <property type="entry name" value="p450"/>
    <property type="match status" value="1"/>
</dbReference>
<evidence type="ECO:0000256" key="4">
    <source>
        <dbReference type="ARBA" id="ARBA00023002"/>
    </source>
</evidence>
<dbReference type="GO" id="GO:0004497">
    <property type="term" value="F:monooxygenase activity"/>
    <property type="evidence" value="ECO:0007669"/>
    <property type="project" value="UniProtKB-KW"/>
</dbReference>
<evidence type="ECO:0000313" key="8">
    <source>
        <dbReference type="EMBL" id="OJH35783.1"/>
    </source>
</evidence>
<dbReference type="EMBL" id="MPIN01000013">
    <property type="protein sequence ID" value="OJH35783.1"/>
    <property type="molecule type" value="Genomic_DNA"/>
</dbReference>
<evidence type="ECO:0000256" key="6">
    <source>
        <dbReference type="ARBA" id="ARBA00023033"/>
    </source>
</evidence>
<reference evidence="9" key="1">
    <citation type="submission" date="2016-11" db="EMBL/GenBank/DDBJ databases">
        <authorList>
            <person name="Shukria A."/>
            <person name="Stevens D.C."/>
        </authorList>
    </citation>
    <scope>NUCLEOTIDE SEQUENCE [LARGE SCALE GENOMIC DNA]</scope>
    <source>
        <strain evidence="9">Cbfe23</strain>
    </source>
</reference>
<dbReference type="SUPFAM" id="SSF48264">
    <property type="entry name" value="Cytochrome P450"/>
    <property type="match status" value="1"/>
</dbReference>
<dbReference type="GO" id="GO:0016705">
    <property type="term" value="F:oxidoreductase activity, acting on paired donors, with incorporation or reduction of molecular oxygen"/>
    <property type="evidence" value="ECO:0007669"/>
    <property type="project" value="InterPro"/>
</dbReference>
<dbReference type="CDD" id="cd11029">
    <property type="entry name" value="CYP107-like"/>
    <property type="match status" value="1"/>
</dbReference>
<accession>A0A1L9B0T7</accession>
<dbReference type="PRINTS" id="PR00359">
    <property type="entry name" value="BP450"/>
</dbReference>
<dbReference type="RefSeq" id="WP_071903358.1">
    <property type="nucleotide sequence ID" value="NZ_MPIN01000013.1"/>
</dbReference>
<proteinExistence type="inferred from homology"/>
<evidence type="ECO:0000256" key="3">
    <source>
        <dbReference type="ARBA" id="ARBA00022723"/>
    </source>
</evidence>
<dbReference type="FunFam" id="1.10.630.10:FF:000018">
    <property type="entry name" value="Cytochrome P450 monooxygenase"/>
    <property type="match status" value="1"/>
</dbReference>
<dbReference type="Proteomes" id="UP000182229">
    <property type="component" value="Unassembled WGS sequence"/>
</dbReference>
<dbReference type="InterPro" id="IPR001128">
    <property type="entry name" value="Cyt_P450"/>
</dbReference>
<evidence type="ECO:0000256" key="1">
    <source>
        <dbReference type="ARBA" id="ARBA00010617"/>
    </source>
</evidence>
<keyword evidence="5 7" id="KW-0408">Iron</keyword>
<gene>
    <name evidence="8" type="ORF">BON30_37675</name>
</gene>